<dbReference type="Pfam" id="PF02625">
    <property type="entry name" value="XdhC_CoxI"/>
    <property type="match status" value="1"/>
</dbReference>
<feature type="domain" description="XdhC- CoxI" evidence="2">
    <location>
        <begin position="42"/>
        <end position="106"/>
    </location>
</feature>
<evidence type="ECO:0000256" key="1">
    <source>
        <dbReference type="SAM" id="MobiDB-lite"/>
    </source>
</evidence>
<dbReference type="PANTHER" id="PTHR30388">
    <property type="entry name" value="ALDEHYDE OXIDOREDUCTASE MOLYBDENUM COFACTOR ASSEMBLY PROTEIN"/>
    <property type="match status" value="1"/>
</dbReference>
<dbReference type="Pfam" id="PF13478">
    <property type="entry name" value="XdhC_C"/>
    <property type="match status" value="1"/>
</dbReference>
<dbReference type="EMBL" id="CP036295">
    <property type="protein sequence ID" value="QCC86583.1"/>
    <property type="molecule type" value="Genomic_DNA"/>
</dbReference>
<evidence type="ECO:0000313" key="4">
    <source>
        <dbReference type="EMBL" id="QCC86583.1"/>
    </source>
</evidence>
<evidence type="ECO:0000313" key="5">
    <source>
        <dbReference type="Proteomes" id="UP000297065"/>
    </source>
</evidence>
<dbReference type="RefSeq" id="WP_136400657.1">
    <property type="nucleotide sequence ID" value="NZ_CP036295.1"/>
</dbReference>
<accession>A0A4P7UJM5</accession>
<dbReference type="InterPro" id="IPR003777">
    <property type="entry name" value="XdhC_CoxI"/>
</dbReference>
<dbReference type="AlphaFoldDB" id="A0A4P7UJM5"/>
<dbReference type="Gene3D" id="3.40.50.720">
    <property type="entry name" value="NAD(P)-binding Rossmann-like Domain"/>
    <property type="match status" value="1"/>
</dbReference>
<dbReference type="Proteomes" id="UP000297065">
    <property type="component" value="Chromosome"/>
</dbReference>
<gene>
    <name evidence="4" type="ORF">DDIC_11990</name>
</gene>
<evidence type="ECO:0000259" key="2">
    <source>
        <dbReference type="Pfam" id="PF02625"/>
    </source>
</evidence>
<evidence type="ECO:0000259" key="3">
    <source>
        <dbReference type="Pfam" id="PF13478"/>
    </source>
</evidence>
<dbReference type="PANTHER" id="PTHR30388:SF6">
    <property type="entry name" value="XANTHINE DEHYDROGENASE SUBUNIT A-RELATED"/>
    <property type="match status" value="1"/>
</dbReference>
<dbReference type="InterPro" id="IPR027051">
    <property type="entry name" value="XdhC_Rossmann_dom"/>
</dbReference>
<protein>
    <submittedName>
        <fullName evidence="4">XdhC/CoxI family protein</fullName>
    </submittedName>
</protein>
<dbReference type="InterPro" id="IPR052698">
    <property type="entry name" value="MoCofactor_Util/Proc"/>
</dbReference>
<feature type="domain" description="XdhC Rossmann" evidence="3">
    <location>
        <begin position="234"/>
        <end position="377"/>
    </location>
</feature>
<reference evidence="4 5" key="1">
    <citation type="submission" date="2019-02" db="EMBL/GenBank/DDBJ databases">
        <title>Complete Genome Sequence of Desulfovibrio desulfuricans IC1, a Sulfonate Utilizing Anaerobe.</title>
        <authorList>
            <person name="Day L.A."/>
            <person name="De Leon K.B."/>
            <person name="Wall J.D."/>
        </authorList>
    </citation>
    <scope>NUCLEOTIDE SEQUENCE [LARGE SCALE GENOMIC DNA]</scope>
    <source>
        <strain evidence="4 5">IC1</strain>
    </source>
</reference>
<sequence>MVKKNKGDAAETAADAVSHGTPETLVTTPWEDTLESRAALLLQSGEPVVLVTVVSRTGSAPRDAGTRALQTRNGFEGTVGGGLLEARTMEAARNSLQSAVSARVSVDLSGFLPTSDMICGGGMEVLCEVLAPRQIEMFTLASRVLRQGGRGVWLVELRDDGVSLHGEAANPVRQLFIDALPSDGQEENAPLPDGVSVGLDAVLPLVEARKNKPGLVERDGRVLYVEPLDAPPVLLLCGGGHVSLEVARLAHSCGFVVDVVDDRTEFSNAERFPMARQCLVLPEYENLVQTCNIGRRHFVAILTRGHSFDREALAQALSSHAQYVGMIGSKTKREQVYGLLRAKGVPASELAAVCCPIGLSIEAETPQQIAVSIVAELLAVRAGTLMRLRFDD</sequence>
<feature type="region of interest" description="Disordered" evidence="1">
    <location>
        <begin position="1"/>
        <end position="24"/>
    </location>
</feature>
<organism evidence="4 5">
    <name type="scientific">Desulfovibrio desulfuricans</name>
    <dbReference type="NCBI Taxonomy" id="876"/>
    <lineage>
        <taxon>Bacteria</taxon>
        <taxon>Pseudomonadati</taxon>
        <taxon>Thermodesulfobacteriota</taxon>
        <taxon>Desulfovibrionia</taxon>
        <taxon>Desulfovibrionales</taxon>
        <taxon>Desulfovibrionaceae</taxon>
        <taxon>Desulfovibrio</taxon>
    </lineage>
</organism>
<dbReference type="OrthoDB" id="9815497at2"/>
<proteinExistence type="predicted"/>
<name>A0A4P7UJM5_DESDE</name>